<dbReference type="SMART" id="SM00248">
    <property type="entry name" value="ANK"/>
    <property type="match status" value="5"/>
</dbReference>
<dbReference type="Pfam" id="PF12796">
    <property type="entry name" value="Ank_2"/>
    <property type="match status" value="1"/>
</dbReference>
<gene>
    <name evidence="2" type="ORF">ICI42_17540</name>
</gene>
<keyword evidence="1" id="KW-0040">ANK repeat</keyword>
<dbReference type="AlphaFoldDB" id="A0A8J6PQT1"/>
<evidence type="ECO:0000313" key="3">
    <source>
        <dbReference type="Proteomes" id="UP000643405"/>
    </source>
</evidence>
<dbReference type="Pfam" id="PF13637">
    <property type="entry name" value="Ank_4"/>
    <property type="match status" value="1"/>
</dbReference>
<feature type="repeat" description="ANK" evidence="1">
    <location>
        <begin position="56"/>
        <end position="88"/>
    </location>
</feature>
<proteinExistence type="predicted"/>
<protein>
    <submittedName>
        <fullName evidence="2">Ankyrin repeat domain-containing protein</fullName>
    </submittedName>
</protein>
<dbReference type="InterPro" id="IPR036770">
    <property type="entry name" value="Ankyrin_rpt-contain_sf"/>
</dbReference>
<dbReference type="SUPFAM" id="SSF48403">
    <property type="entry name" value="Ankyrin repeat"/>
    <property type="match status" value="1"/>
</dbReference>
<dbReference type="PROSITE" id="PS50088">
    <property type="entry name" value="ANK_REPEAT"/>
    <property type="match status" value="3"/>
</dbReference>
<dbReference type="InterPro" id="IPR002110">
    <property type="entry name" value="Ankyrin_rpt"/>
</dbReference>
<dbReference type="Proteomes" id="UP000643405">
    <property type="component" value="Unassembled WGS sequence"/>
</dbReference>
<feature type="repeat" description="ANK" evidence="1">
    <location>
        <begin position="23"/>
        <end position="55"/>
    </location>
</feature>
<feature type="repeat" description="ANK" evidence="1">
    <location>
        <begin position="123"/>
        <end position="155"/>
    </location>
</feature>
<dbReference type="PROSITE" id="PS50297">
    <property type="entry name" value="ANK_REP_REGION"/>
    <property type="match status" value="2"/>
</dbReference>
<dbReference type="PANTHER" id="PTHR24183:SF1">
    <property type="entry name" value="FIBRONECTIN TYPE 3 AND ANKYRIN REPEAT DOMAINS PROTEIN 1"/>
    <property type="match status" value="1"/>
</dbReference>
<dbReference type="EMBL" id="JACVVX010000005">
    <property type="protein sequence ID" value="MBD0416460.1"/>
    <property type="molecule type" value="Genomic_DNA"/>
</dbReference>
<comment type="caution">
    <text evidence="2">The sequence shown here is derived from an EMBL/GenBank/DDBJ whole genome shotgun (WGS) entry which is preliminary data.</text>
</comment>
<keyword evidence="3" id="KW-1185">Reference proteome</keyword>
<name>A0A8J6PQT1_9HYPH</name>
<evidence type="ECO:0000313" key="2">
    <source>
        <dbReference type="EMBL" id="MBD0416460.1"/>
    </source>
</evidence>
<organism evidence="2 3">
    <name type="scientific">Oryzicola mucosus</name>
    <dbReference type="NCBI Taxonomy" id="2767425"/>
    <lineage>
        <taxon>Bacteria</taxon>
        <taxon>Pseudomonadati</taxon>
        <taxon>Pseudomonadota</taxon>
        <taxon>Alphaproteobacteria</taxon>
        <taxon>Hyphomicrobiales</taxon>
        <taxon>Phyllobacteriaceae</taxon>
        <taxon>Oryzicola</taxon>
    </lineage>
</organism>
<accession>A0A8J6PQT1</accession>
<evidence type="ECO:0000256" key="1">
    <source>
        <dbReference type="PROSITE-ProRule" id="PRU00023"/>
    </source>
</evidence>
<dbReference type="PANTHER" id="PTHR24183">
    <property type="entry name" value="FIBRONECTIN TYPE 3 AND ANKYRIN REPEAT DOMAINS PROTEIN 1"/>
    <property type="match status" value="1"/>
</dbReference>
<dbReference type="Gene3D" id="1.25.40.20">
    <property type="entry name" value="Ankyrin repeat-containing domain"/>
    <property type="match status" value="1"/>
</dbReference>
<reference evidence="2" key="1">
    <citation type="submission" date="2020-09" db="EMBL/GenBank/DDBJ databases">
        <title>Genome seq and assembly of Tianweitania sp.</title>
        <authorList>
            <person name="Chhetri G."/>
        </authorList>
    </citation>
    <scope>NUCLEOTIDE SEQUENCE</scope>
    <source>
        <strain evidence="2">Rool2</strain>
    </source>
</reference>
<sequence>MIGRWAGIALVVMAAWVQPAYAGKASMLMQAVVAGDVEQVREIVRSGADLEVRDPQGRTALLLATRGDHVGVAELLIEAGADVNAKDSIEDTPYLYAGAEGRDDILKLILASGRANLKDTNRYGGTALIPAAHHGHLSTVTLLIEAGVDVNHINRLGWTALMEAVILGDGSENYRYIVDALIWAGARNLPDNEGKTPLEHARERGYGEIAVIIGTARDWRFVDEVPSAAETIRIGEILESAKDKDWNAFTALNDRPFNNAQAAKELFEKLDGLSHVQTSNWKTDLDVVVVNDGHRILRLRLPSLKPDEPYAILMVMNVGEAETPVFDLMVFMLEPQF</sequence>